<evidence type="ECO:0000256" key="2">
    <source>
        <dbReference type="ARBA" id="ARBA00022679"/>
    </source>
</evidence>
<accession>A0A2N3Y3I6</accession>
<feature type="domain" description="Chalcone/stilbene synthase C-terminal" evidence="5">
    <location>
        <begin position="217"/>
        <end position="343"/>
    </location>
</feature>
<comment type="caution">
    <text evidence="6">The sequence shown here is derived from an EMBL/GenBank/DDBJ whole genome shotgun (WGS) entry which is preliminary data.</text>
</comment>
<dbReference type="GO" id="GO:0030639">
    <property type="term" value="P:polyketide biosynthetic process"/>
    <property type="evidence" value="ECO:0007669"/>
    <property type="project" value="TreeGrafter"/>
</dbReference>
<proteinExistence type="inferred from homology"/>
<sequence>MTPLIAGFGSALPDTAEQQVLWDDFFQEHFRASRLARRVFAGAGVRRRHTVANPSKEDLSGWSTAARMRRFSEEAPHLGHRAVAAALDDAGIGADEVGLLTVVSCTGYGTPGLDIKLAASLGLRPDLRRLFVGHMGCYAALPALGGVADFVAAHGRAAVLLSVELTSLHIQPPTDDPQQVVSHALFGDAAAAAVLQPHSAGLAVVDIAAFTDASASDHMTWDITDLGFRMGLSPQVPDVLARHLGAVLDDLLDRNGLRRSDIRGWAVHPGGPRILDTVEDTLGLPPSALQPSRDVLAERGNCSSATLLMVLEELRAGGELRPGSHIAALAFGPGLTLYAALLEVIM</sequence>
<dbReference type="PANTHER" id="PTHR11877">
    <property type="entry name" value="HYDROXYMETHYLGLUTARYL-COA SYNTHASE"/>
    <property type="match status" value="1"/>
</dbReference>
<dbReference type="AlphaFoldDB" id="A0A2N3Y3I6"/>
<dbReference type="PANTHER" id="PTHR11877:SF46">
    <property type="entry name" value="TYPE III POLYKETIDE SYNTHASE A"/>
    <property type="match status" value="1"/>
</dbReference>
<evidence type="ECO:0000256" key="1">
    <source>
        <dbReference type="ARBA" id="ARBA00005531"/>
    </source>
</evidence>
<evidence type="ECO:0000259" key="4">
    <source>
        <dbReference type="Pfam" id="PF00195"/>
    </source>
</evidence>
<dbReference type="RefSeq" id="WP_010692668.1">
    <property type="nucleotide sequence ID" value="NZ_CP061007.1"/>
</dbReference>
<dbReference type="Pfam" id="PF00195">
    <property type="entry name" value="Chal_sti_synt_N"/>
    <property type="match status" value="1"/>
</dbReference>
<keyword evidence="7" id="KW-1185">Reference proteome</keyword>
<dbReference type="Gene3D" id="3.40.47.10">
    <property type="match status" value="2"/>
</dbReference>
<dbReference type="PIRSF" id="PIRSF000451">
    <property type="entry name" value="PKS_III"/>
    <property type="match status" value="1"/>
</dbReference>
<feature type="active site" description="Acyl-thioester intermediate" evidence="3">
    <location>
        <position position="137"/>
    </location>
</feature>
<dbReference type="SUPFAM" id="SSF53901">
    <property type="entry name" value="Thiolase-like"/>
    <property type="match status" value="1"/>
</dbReference>
<dbReference type="Pfam" id="PF02797">
    <property type="entry name" value="Chal_sti_synt_C"/>
    <property type="match status" value="1"/>
</dbReference>
<dbReference type="EMBL" id="PJNB01000001">
    <property type="protein sequence ID" value="PKW17488.1"/>
    <property type="molecule type" value="Genomic_DNA"/>
</dbReference>
<dbReference type="InterPro" id="IPR011141">
    <property type="entry name" value="Polyketide_synthase_type-III"/>
</dbReference>
<keyword evidence="2" id="KW-0808">Transferase</keyword>
<dbReference type="InterPro" id="IPR001099">
    <property type="entry name" value="Chalcone/stilbene_synt_N"/>
</dbReference>
<name>A0A2N3Y3I6_SACSN</name>
<dbReference type="InterPro" id="IPR012328">
    <property type="entry name" value="Chalcone/stilbene_synt_C"/>
</dbReference>
<evidence type="ECO:0000256" key="3">
    <source>
        <dbReference type="PIRSR" id="PIRSR000451-1"/>
    </source>
</evidence>
<comment type="similarity">
    <text evidence="1">Belongs to the thiolase-like superfamily. Chalcone/stilbene synthases family.</text>
</comment>
<protein>
    <submittedName>
        <fullName evidence="6">Naringenin-chalcone synthase</fullName>
    </submittedName>
</protein>
<gene>
    <name evidence="6" type="ORF">A8926_5461</name>
</gene>
<evidence type="ECO:0000313" key="6">
    <source>
        <dbReference type="EMBL" id="PKW17488.1"/>
    </source>
</evidence>
<dbReference type="GO" id="GO:0016747">
    <property type="term" value="F:acyltransferase activity, transferring groups other than amino-acyl groups"/>
    <property type="evidence" value="ECO:0007669"/>
    <property type="project" value="InterPro"/>
</dbReference>
<dbReference type="CDD" id="cd00831">
    <property type="entry name" value="CHS_like"/>
    <property type="match status" value="1"/>
</dbReference>
<evidence type="ECO:0000313" key="7">
    <source>
        <dbReference type="Proteomes" id="UP000233786"/>
    </source>
</evidence>
<dbReference type="Proteomes" id="UP000233786">
    <property type="component" value="Unassembled WGS sequence"/>
</dbReference>
<dbReference type="STRING" id="994479.GCA_000194155_00987"/>
<organism evidence="6 7">
    <name type="scientific">Saccharopolyspora spinosa</name>
    <dbReference type="NCBI Taxonomy" id="60894"/>
    <lineage>
        <taxon>Bacteria</taxon>
        <taxon>Bacillati</taxon>
        <taxon>Actinomycetota</taxon>
        <taxon>Actinomycetes</taxon>
        <taxon>Pseudonocardiales</taxon>
        <taxon>Pseudonocardiaceae</taxon>
        <taxon>Saccharopolyspora</taxon>
    </lineage>
</organism>
<dbReference type="InterPro" id="IPR016039">
    <property type="entry name" value="Thiolase-like"/>
</dbReference>
<evidence type="ECO:0000259" key="5">
    <source>
        <dbReference type="Pfam" id="PF02797"/>
    </source>
</evidence>
<feature type="domain" description="Chalcone/stilbene synthase N-terminal" evidence="4">
    <location>
        <begin position="63"/>
        <end position="195"/>
    </location>
</feature>
<reference evidence="6" key="1">
    <citation type="submission" date="2017-12" db="EMBL/GenBank/DDBJ databases">
        <title>Sequencing the genomes of 1000 Actinobacteria strains.</title>
        <authorList>
            <person name="Klenk H.-P."/>
        </authorList>
    </citation>
    <scope>NUCLEOTIDE SEQUENCE [LARGE SCALE GENOMIC DNA]</scope>
    <source>
        <strain evidence="6">DSM 44228</strain>
    </source>
</reference>